<dbReference type="GO" id="GO:0004464">
    <property type="term" value="F:leukotriene-C4 synthase activity"/>
    <property type="evidence" value="ECO:0007669"/>
    <property type="project" value="UniProtKB-EC"/>
</dbReference>
<keyword evidence="11" id="KW-0564">Palmitate</keyword>
<evidence type="ECO:0000256" key="21">
    <source>
        <dbReference type="ARBA" id="ARBA00075145"/>
    </source>
</evidence>
<keyword evidence="6 23" id="KW-1133">Transmembrane helix</keyword>
<dbReference type="GO" id="GO:0006629">
    <property type="term" value="P:lipid metabolic process"/>
    <property type="evidence" value="ECO:0007669"/>
    <property type="project" value="UniProtKB-KW"/>
</dbReference>
<keyword evidence="8" id="KW-0443">Lipid metabolism</keyword>
<organism evidence="24 25">
    <name type="scientific">Crassostrea virginica</name>
    <name type="common">Eastern oyster</name>
    <dbReference type="NCBI Taxonomy" id="6565"/>
    <lineage>
        <taxon>Eukaryota</taxon>
        <taxon>Metazoa</taxon>
        <taxon>Spiralia</taxon>
        <taxon>Lophotrochozoa</taxon>
        <taxon>Mollusca</taxon>
        <taxon>Bivalvia</taxon>
        <taxon>Autobranchia</taxon>
        <taxon>Pteriomorphia</taxon>
        <taxon>Ostreida</taxon>
        <taxon>Ostreoidea</taxon>
        <taxon>Ostreidae</taxon>
        <taxon>Crassostrea</taxon>
    </lineage>
</organism>
<evidence type="ECO:0000256" key="7">
    <source>
        <dbReference type="ARBA" id="ARBA00023002"/>
    </source>
</evidence>
<evidence type="ECO:0000256" key="11">
    <source>
        <dbReference type="ARBA" id="ARBA00023139"/>
    </source>
</evidence>
<dbReference type="GO" id="GO:0005635">
    <property type="term" value="C:nuclear envelope"/>
    <property type="evidence" value="ECO:0007669"/>
    <property type="project" value="TreeGrafter"/>
</dbReference>
<comment type="pathway">
    <text evidence="15">Lipid metabolism; arachidonate metabolism.</text>
</comment>
<evidence type="ECO:0000256" key="23">
    <source>
        <dbReference type="SAM" id="Phobius"/>
    </source>
</evidence>
<sequence>METTVVLNGDYGYVILVFISSIFMTWRIGYQVVKAREKFNVPYPKMYGDDDRFNCYQRAHQNTLEVYPVYMGIQLLSGLYAPKISAVCGVIFILGRFAYASGYQSGDPQKRLRGTFAYIGVLGMNILCVMFGLKLLQIIN</sequence>
<keyword evidence="13" id="KW-0449">Lipoprotein</keyword>
<evidence type="ECO:0000313" key="25">
    <source>
        <dbReference type="RefSeq" id="XP_022291643.1"/>
    </source>
</evidence>
<gene>
    <name evidence="25" type="primary">LOC111102975</name>
</gene>
<evidence type="ECO:0000256" key="15">
    <source>
        <dbReference type="ARBA" id="ARBA00037916"/>
    </source>
</evidence>
<evidence type="ECO:0000256" key="12">
    <source>
        <dbReference type="ARBA" id="ARBA00023239"/>
    </source>
</evidence>
<dbReference type="PANTHER" id="PTHR10250">
    <property type="entry name" value="MICROSOMAL GLUTATHIONE S-TRANSFERASE"/>
    <property type="match status" value="1"/>
</dbReference>
<dbReference type="Gene3D" id="1.20.120.550">
    <property type="entry name" value="Membrane associated eicosanoid/glutathione metabolism-like domain"/>
    <property type="match status" value="1"/>
</dbReference>
<dbReference type="GO" id="GO:0006691">
    <property type="term" value="P:leukotriene metabolic process"/>
    <property type="evidence" value="ECO:0007669"/>
    <property type="project" value="UniProtKB-ARBA"/>
</dbReference>
<comment type="catalytic activity">
    <reaction evidence="18">
        <text>leukotriene C4 = leukotriene A4 + glutathione</text>
        <dbReference type="Rhea" id="RHEA:17617"/>
        <dbReference type="ChEBI" id="CHEBI:57463"/>
        <dbReference type="ChEBI" id="CHEBI:57925"/>
        <dbReference type="ChEBI" id="CHEBI:57973"/>
        <dbReference type="EC" id="4.4.1.20"/>
    </reaction>
    <physiologicalReaction direction="right-to-left" evidence="18">
        <dbReference type="Rhea" id="RHEA:17619"/>
    </physiologicalReaction>
</comment>
<evidence type="ECO:0000256" key="16">
    <source>
        <dbReference type="ARBA" id="ARBA00039056"/>
    </source>
</evidence>
<dbReference type="InterPro" id="IPR001129">
    <property type="entry name" value="Membr-assoc_MAPEG"/>
</dbReference>
<dbReference type="KEGG" id="cvn:111102975"/>
<proteinExistence type="inferred from homology"/>
<keyword evidence="7" id="KW-0560">Oxidoreductase</keyword>
<evidence type="ECO:0000256" key="3">
    <source>
        <dbReference type="ARBA" id="ARBA00022679"/>
    </source>
</evidence>
<name>A0A8B8AM06_CRAVI</name>
<dbReference type="OrthoDB" id="410651at2759"/>
<evidence type="ECO:0000256" key="20">
    <source>
        <dbReference type="ARBA" id="ARBA00069748"/>
    </source>
</evidence>
<keyword evidence="4 23" id="KW-0812">Transmembrane</keyword>
<evidence type="ECO:0000256" key="4">
    <source>
        <dbReference type="ARBA" id="ARBA00022692"/>
    </source>
</evidence>
<dbReference type="Pfam" id="PF01124">
    <property type="entry name" value="MAPEG"/>
    <property type="match status" value="1"/>
</dbReference>
<feature type="transmembrane region" description="Helical" evidence="23">
    <location>
        <begin position="12"/>
        <end position="30"/>
    </location>
</feature>
<keyword evidence="12" id="KW-0456">Lyase</keyword>
<comment type="catalytic activity">
    <reaction evidence="19">
        <text>15-deoxy-Delta(12,14)-prostaglandin J2 + glutathione = 15-deoxy-Delta(12,14)-prostaglandin J2-S-(R)-glutathione</text>
        <dbReference type="Rhea" id="RHEA:75963"/>
        <dbReference type="ChEBI" id="CHEBI:57925"/>
        <dbReference type="ChEBI" id="CHEBI:85236"/>
        <dbReference type="ChEBI" id="CHEBI:194498"/>
    </reaction>
    <physiologicalReaction direction="left-to-right" evidence="19">
        <dbReference type="Rhea" id="RHEA:75964"/>
    </physiologicalReaction>
</comment>
<evidence type="ECO:0000256" key="9">
    <source>
        <dbReference type="ARBA" id="ARBA00023128"/>
    </source>
</evidence>
<reference evidence="25" key="1">
    <citation type="submission" date="2025-08" db="UniProtKB">
        <authorList>
            <consortium name="RefSeq"/>
        </authorList>
    </citation>
    <scope>IDENTIFICATION</scope>
    <source>
        <tissue evidence="25">Whole sample</tissue>
    </source>
</reference>
<evidence type="ECO:0000256" key="6">
    <source>
        <dbReference type="ARBA" id="ARBA00022989"/>
    </source>
</evidence>
<keyword evidence="10 23" id="KW-0472">Membrane</keyword>
<keyword evidence="9" id="KW-0496">Mitochondrion</keyword>
<accession>A0A8B8AM06</accession>
<dbReference type="AlphaFoldDB" id="A0A8B8AM06"/>
<comment type="catalytic activity">
    <reaction evidence="17">
        <text>(5S)-hydroperoxy-(6E,8Z,11Z,14Z)-eicosatetraenoate + 2 glutathione = (5S)-hydroxy-(6E,8Z,11Z,14Z)-eicosatetraenoate + glutathione disulfide + H2O</text>
        <dbReference type="Rhea" id="RHEA:48620"/>
        <dbReference type="ChEBI" id="CHEBI:15377"/>
        <dbReference type="ChEBI" id="CHEBI:57450"/>
        <dbReference type="ChEBI" id="CHEBI:57925"/>
        <dbReference type="ChEBI" id="CHEBI:58297"/>
        <dbReference type="ChEBI" id="CHEBI:90632"/>
    </reaction>
    <physiologicalReaction direction="left-to-right" evidence="17">
        <dbReference type="Rhea" id="RHEA:48621"/>
    </physiologicalReaction>
</comment>
<evidence type="ECO:0000256" key="19">
    <source>
        <dbReference type="ARBA" id="ARBA00051411"/>
    </source>
</evidence>
<comment type="subcellular location">
    <subcellularLocation>
        <location evidence="1">Mitochondrion outer membrane</location>
        <topology evidence="1">Multi-pass membrane protein</topology>
    </subcellularLocation>
</comment>
<dbReference type="FunFam" id="1.20.120.550:FF:000004">
    <property type="entry name" value="Microsomal glutathione S-transferase 3"/>
    <property type="match status" value="1"/>
</dbReference>
<dbReference type="Proteomes" id="UP000694844">
    <property type="component" value="Chromosome 7"/>
</dbReference>
<evidence type="ECO:0000256" key="17">
    <source>
        <dbReference type="ARBA" id="ARBA00043664"/>
    </source>
</evidence>
<evidence type="ECO:0000313" key="24">
    <source>
        <dbReference type="Proteomes" id="UP000694844"/>
    </source>
</evidence>
<evidence type="ECO:0000256" key="22">
    <source>
        <dbReference type="ARBA" id="ARBA00076908"/>
    </source>
</evidence>
<dbReference type="GO" id="GO:0005741">
    <property type="term" value="C:mitochondrial outer membrane"/>
    <property type="evidence" value="ECO:0007669"/>
    <property type="project" value="UniProtKB-SubCell"/>
</dbReference>
<dbReference type="GO" id="GO:0004364">
    <property type="term" value="F:glutathione transferase activity"/>
    <property type="evidence" value="ECO:0007669"/>
    <property type="project" value="TreeGrafter"/>
</dbReference>
<dbReference type="GO" id="GO:0004602">
    <property type="term" value="F:glutathione peroxidase activity"/>
    <property type="evidence" value="ECO:0007669"/>
    <property type="project" value="TreeGrafter"/>
</dbReference>
<evidence type="ECO:0000256" key="14">
    <source>
        <dbReference type="ARBA" id="ARBA00037884"/>
    </source>
</evidence>
<comment type="similarity">
    <text evidence="2">Belongs to the MAPEG family.</text>
</comment>
<dbReference type="InterPro" id="IPR023352">
    <property type="entry name" value="MAPEG-like_dom_sf"/>
</dbReference>
<dbReference type="GeneID" id="111102975"/>
<dbReference type="GO" id="GO:0005783">
    <property type="term" value="C:endoplasmic reticulum"/>
    <property type="evidence" value="ECO:0007669"/>
    <property type="project" value="TreeGrafter"/>
</dbReference>
<evidence type="ECO:0000256" key="2">
    <source>
        <dbReference type="ARBA" id="ARBA00010459"/>
    </source>
</evidence>
<evidence type="ECO:0000256" key="13">
    <source>
        <dbReference type="ARBA" id="ARBA00023288"/>
    </source>
</evidence>
<evidence type="ECO:0000256" key="8">
    <source>
        <dbReference type="ARBA" id="ARBA00023098"/>
    </source>
</evidence>
<dbReference type="RefSeq" id="XP_022291643.1">
    <property type="nucleotide sequence ID" value="XM_022435935.1"/>
</dbReference>
<evidence type="ECO:0000256" key="5">
    <source>
        <dbReference type="ARBA" id="ARBA00022787"/>
    </source>
</evidence>
<dbReference type="InterPro" id="IPR050997">
    <property type="entry name" value="MAPEG"/>
</dbReference>
<feature type="transmembrane region" description="Helical" evidence="23">
    <location>
        <begin position="115"/>
        <end position="136"/>
    </location>
</feature>
<dbReference type="PANTHER" id="PTHR10250:SF26">
    <property type="entry name" value="GLUTATHIONE S-TRANSFERASE 3, MITOCHONDRIAL"/>
    <property type="match status" value="1"/>
</dbReference>
<dbReference type="EC" id="4.4.1.20" evidence="16"/>
<comment type="pathway">
    <text evidence="14">Lipid metabolism; leukotriene C4 biosynthesis.</text>
</comment>
<keyword evidence="5" id="KW-1000">Mitochondrion outer membrane</keyword>
<evidence type="ECO:0000256" key="18">
    <source>
        <dbReference type="ARBA" id="ARBA00049298"/>
    </source>
</evidence>
<evidence type="ECO:0000256" key="1">
    <source>
        <dbReference type="ARBA" id="ARBA00004374"/>
    </source>
</evidence>
<protein>
    <recommendedName>
        <fullName evidence="20">Glutathione S-transferase 3, mitochondrial</fullName>
        <ecNumber evidence="16">4.4.1.20</ecNumber>
    </recommendedName>
    <alternativeName>
        <fullName evidence="21">Glutathione peroxidase MGST3</fullName>
    </alternativeName>
    <alternativeName>
        <fullName evidence="22">LTC4 synthase MGST3</fullName>
    </alternativeName>
</protein>
<evidence type="ECO:0000256" key="10">
    <source>
        <dbReference type="ARBA" id="ARBA00023136"/>
    </source>
</evidence>
<dbReference type="SUPFAM" id="SSF161084">
    <property type="entry name" value="MAPEG domain-like"/>
    <property type="match status" value="1"/>
</dbReference>
<keyword evidence="3" id="KW-0808">Transferase</keyword>
<keyword evidence="24" id="KW-1185">Reference proteome</keyword>
<feature type="transmembrane region" description="Helical" evidence="23">
    <location>
        <begin position="84"/>
        <end position="103"/>
    </location>
</feature>